<gene>
    <name evidence="1" type="ORF">BN946_scf184967.g5</name>
</gene>
<dbReference type="InterPro" id="IPR051710">
    <property type="entry name" value="Phosphatase_SH3-domain"/>
</dbReference>
<dbReference type="InterPro" id="IPR013078">
    <property type="entry name" value="His_Pase_superF_clade-1"/>
</dbReference>
<protein>
    <recommendedName>
        <fullName evidence="3">Phosphoglycerate mutase-like protein</fullName>
    </recommendedName>
</protein>
<dbReference type="PANTHER" id="PTHR16469:SF51">
    <property type="entry name" value="TRANSCRIPTION FACTOR TAU 55 KDA SUBUNIT"/>
    <property type="match status" value="1"/>
</dbReference>
<evidence type="ECO:0008006" key="3">
    <source>
        <dbReference type="Google" id="ProtNLM"/>
    </source>
</evidence>
<sequence length="276" mass="30777">MTVETIYIARHGYRMNWVTDDWQSVTGLPRDPPLAAYGLTQAQELGDYFLSLPENKRPTIILSSPYYRCLQTAVPTAQKLGLPLYVEHGLSEWYSPVAPSTGLHPRPASATELRAYFPEIDDSWKSIYYPSRKGEDISAVHDRANGLLRALIPTLERKFAGKHQRVLLVSHAATVIALTHELFGNRELPLRVGCCSLTELRREPGESRTVGCWVAERLADGAHLREGATRDWGFEDAIIRDGQVINDSGQPGTENELDEPVGLQVHLLPAEISAHM</sequence>
<dbReference type="OrthoDB" id="414418at2759"/>
<dbReference type="STRING" id="5643.A0A060SL58"/>
<accession>A0A060SL58</accession>
<evidence type="ECO:0000313" key="2">
    <source>
        <dbReference type="Proteomes" id="UP000029665"/>
    </source>
</evidence>
<dbReference type="OMA" id="ICAHAAP"/>
<keyword evidence="2" id="KW-1185">Reference proteome</keyword>
<organism evidence="1 2">
    <name type="scientific">Pycnoporus cinnabarinus</name>
    <name type="common">Cinnabar-red polypore</name>
    <name type="synonym">Trametes cinnabarina</name>
    <dbReference type="NCBI Taxonomy" id="5643"/>
    <lineage>
        <taxon>Eukaryota</taxon>
        <taxon>Fungi</taxon>
        <taxon>Dikarya</taxon>
        <taxon>Basidiomycota</taxon>
        <taxon>Agaricomycotina</taxon>
        <taxon>Agaricomycetes</taxon>
        <taxon>Polyporales</taxon>
        <taxon>Polyporaceae</taxon>
        <taxon>Trametes</taxon>
    </lineage>
</organism>
<dbReference type="InterPro" id="IPR029033">
    <property type="entry name" value="His_PPase_superfam"/>
</dbReference>
<dbReference type="CDD" id="cd07067">
    <property type="entry name" value="HP_PGM_like"/>
    <property type="match status" value="1"/>
</dbReference>
<dbReference type="Gene3D" id="3.40.50.1240">
    <property type="entry name" value="Phosphoglycerate mutase-like"/>
    <property type="match status" value="1"/>
</dbReference>
<dbReference type="AlphaFoldDB" id="A0A060SL58"/>
<dbReference type="PANTHER" id="PTHR16469">
    <property type="entry name" value="UBIQUITIN-ASSOCIATED AND SH3 DOMAIN-CONTAINING BA-RELATED"/>
    <property type="match status" value="1"/>
</dbReference>
<dbReference type="Pfam" id="PF00300">
    <property type="entry name" value="His_Phos_1"/>
    <property type="match status" value="1"/>
</dbReference>
<comment type="caution">
    <text evidence="1">The sequence shown here is derived from an EMBL/GenBank/DDBJ whole genome shotgun (WGS) entry which is preliminary data.</text>
</comment>
<dbReference type="HOGENOM" id="CLU_042838_0_0_1"/>
<reference evidence="1" key="1">
    <citation type="submission" date="2014-01" db="EMBL/GenBank/DDBJ databases">
        <title>The genome of the white-rot fungus Pycnoporus cinnabarinus: a basidiomycete model with a versatile arsenal for lignocellulosic biomass breakdown.</title>
        <authorList>
            <person name="Levasseur A."/>
            <person name="Lomascolo A."/>
            <person name="Ruiz-Duenas F.J."/>
            <person name="Uzan E."/>
            <person name="Piumi F."/>
            <person name="Kues U."/>
            <person name="Ram A.F.J."/>
            <person name="Murat C."/>
            <person name="Haon M."/>
            <person name="Benoit I."/>
            <person name="Arfi Y."/>
            <person name="Chevret D."/>
            <person name="Drula E."/>
            <person name="Kwon M.J."/>
            <person name="Gouret P."/>
            <person name="Lesage-Meessen L."/>
            <person name="Lombard V."/>
            <person name="Mariette J."/>
            <person name="Noirot C."/>
            <person name="Park J."/>
            <person name="Patyshakuliyeva A."/>
            <person name="Wieneger R.A.B."/>
            <person name="Wosten H.A.B."/>
            <person name="Martin F."/>
            <person name="Coutinho P.M."/>
            <person name="de Vries R."/>
            <person name="Martinez A.T."/>
            <person name="Klopp C."/>
            <person name="Pontarotti P."/>
            <person name="Henrissat B."/>
            <person name="Record E."/>
        </authorList>
    </citation>
    <scope>NUCLEOTIDE SEQUENCE [LARGE SCALE GENOMIC DNA]</scope>
    <source>
        <strain evidence="1">BRFM137</strain>
    </source>
</reference>
<evidence type="ECO:0000313" key="1">
    <source>
        <dbReference type="EMBL" id="CDO75252.1"/>
    </source>
</evidence>
<dbReference type="Proteomes" id="UP000029665">
    <property type="component" value="Unassembled WGS sequence"/>
</dbReference>
<dbReference type="SMART" id="SM00855">
    <property type="entry name" value="PGAM"/>
    <property type="match status" value="1"/>
</dbReference>
<proteinExistence type="predicted"/>
<dbReference type="SUPFAM" id="SSF53254">
    <property type="entry name" value="Phosphoglycerate mutase-like"/>
    <property type="match status" value="1"/>
</dbReference>
<dbReference type="EMBL" id="CCBP010000251">
    <property type="protein sequence ID" value="CDO75252.1"/>
    <property type="molecule type" value="Genomic_DNA"/>
</dbReference>
<name>A0A060SL58_PYCCI</name>